<organism evidence="2 3">
    <name type="scientific">Coniochaeta ligniaria NRRL 30616</name>
    <dbReference type="NCBI Taxonomy" id="1408157"/>
    <lineage>
        <taxon>Eukaryota</taxon>
        <taxon>Fungi</taxon>
        <taxon>Dikarya</taxon>
        <taxon>Ascomycota</taxon>
        <taxon>Pezizomycotina</taxon>
        <taxon>Sordariomycetes</taxon>
        <taxon>Sordariomycetidae</taxon>
        <taxon>Coniochaetales</taxon>
        <taxon>Coniochaetaceae</taxon>
        <taxon>Coniochaeta</taxon>
    </lineage>
</organism>
<name>A0A1J7J0T2_9PEZI</name>
<dbReference type="InParanoid" id="A0A1J7J0T2"/>
<protein>
    <recommendedName>
        <fullName evidence="4">F-box domain-containing protein</fullName>
    </recommendedName>
</protein>
<accession>A0A1J7J0T2</accession>
<proteinExistence type="predicted"/>
<dbReference type="Proteomes" id="UP000182658">
    <property type="component" value="Unassembled WGS sequence"/>
</dbReference>
<keyword evidence="3" id="KW-1185">Reference proteome</keyword>
<evidence type="ECO:0000256" key="1">
    <source>
        <dbReference type="SAM" id="MobiDB-lite"/>
    </source>
</evidence>
<dbReference type="EMBL" id="KV875110">
    <property type="protein sequence ID" value="OIW22764.1"/>
    <property type="molecule type" value="Genomic_DNA"/>
</dbReference>
<reference evidence="2 3" key="1">
    <citation type="submission" date="2016-10" db="EMBL/GenBank/DDBJ databases">
        <title>Draft genome sequence of Coniochaeta ligniaria NRRL30616, a lignocellulolytic fungus for bioabatement of inhibitors in plant biomass hydrolysates.</title>
        <authorList>
            <consortium name="DOE Joint Genome Institute"/>
            <person name="Jimenez D.J."/>
            <person name="Hector R.E."/>
            <person name="Riley R."/>
            <person name="Sun H."/>
            <person name="Grigoriev I.V."/>
            <person name="Van Elsas J.D."/>
            <person name="Nichols N.N."/>
        </authorList>
    </citation>
    <scope>NUCLEOTIDE SEQUENCE [LARGE SCALE GENOMIC DNA]</scope>
    <source>
        <strain evidence="2 3">NRRL 30616</strain>
    </source>
</reference>
<evidence type="ECO:0000313" key="3">
    <source>
        <dbReference type="Proteomes" id="UP000182658"/>
    </source>
</evidence>
<dbReference type="OrthoDB" id="10448892at2759"/>
<evidence type="ECO:0000313" key="2">
    <source>
        <dbReference type="EMBL" id="OIW22764.1"/>
    </source>
</evidence>
<sequence>MPVQTRAGAAREAYARANRQGHLPVEVWLIIVSFIPYHDRPEAWFLLRSLSKASKQAVEDIYMRFYLPHLKAFSVFRNSWTCTAYRYDGLTDQGSTRFVTFACGLERTEYHSLLGFRPRTNIGGLRDISIDEVMDIYRPCVNIPYDGRQLICDLPFSHKLWKRQPTPGAEWGTCSRLPWRNVLSTLLREKRAPNSDDGAYIITFHLEHDESERAWQQAVTRPIPPVHRTEPNVQDTVDPGSLSDLEI</sequence>
<dbReference type="AlphaFoldDB" id="A0A1J7J0T2"/>
<evidence type="ECO:0008006" key="4">
    <source>
        <dbReference type="Google" id="ProtNLM"/>
    </source>
</evidence>
<gene>
    <name evidence="2" type="ORF">CONLIGDRAFT_650207</name>
</gene>
<feature type="region of interest" description="Disordered" evidence="1">
    <location>
        <begin position="224"/>
        <end position="247"/>
    </location>
</feature>